<dbReference type="InterPro" id="IPR005561">
    <property type="entry name" value="ANTAR"/>
</dbReference>
<dbReference type="RefSeq" id="WP_369203258.1">
    <property type="nucleotide sequence ID" value="NZ_JBFNXQ010000006.1"/>
</dbReference>
<dbReference type="Pfam" id="PF13185">
    <property type="entry name" value="GAF_2"/>
    <property type="match status" value="1"/>
</dbReference>
<evidence type="ECO:0000259" key="2">
    <source>
        <dbReference type="SMART" id="SM01012"/>
    </source>
</evidence>
<name>A0ABV3XA46_9ACTN</name>
<dbReference type="SMART" id="SM01012">
    <property type="entry name" value="ANTAR"/>
    <property type="match status" value="1"/>
</dbReference>
<sequence>MAGARVVDILATLSAAGPAASWPDHLVEECRQATGMTGVGLAVVSAEGVSGVVAATGGPAQRMEDLQFTLGEGPCADASTSRRPVLCSDLGVEGVVRWPAFAFGAAQAGIVAAFTFPLQVGAVAIGVLDLYRDRRGPLSGAHLTEAVAFADAAVAVLLHLQERRGDDPVTGVDVDPGWADLVDRRAVVHQAAGMISVQLDVGVVEALLRLRATAFARDLRMADLAGDVVARRVRFDDSEIGLSPGPGGPDVDGSPEEEST</sequence>
<dbReference type="InterPro" id="IPR029016">
    <property type="entry name" value="GAF-like_dom_sf"/>
</dbReference>
<feature type="domain" description="ANTAR" evidence="2">
    <location>
        <begin position="156"/>
        <end position="229"/>
    </location>
</feature>
<evidence type="ECO:0000313" key="3">
    <source>
        <dbReference type="EMBL" id="MEX5717430.1"/>
    </source>
</evidence>
<dbReference type="Gene3D" id="3.30.450.40">
    <property type="match status" value="1"/>
</dbReference>
<accession>A0ABV3XA46</accession>
<keyword evidence="4" id="KW-1185">Reference proteome</keyword>
<dbReference type="InterPro" id="IPR003018">
    <property type="entry name" value="GAF"/>
</dbReference>
<feature type="region of interest" description="Disordered" evidence="1">
    <location>
        <begin position="238"/>
        <end position="260"/>
    </location>
</feature>
<protein>
    <submittedName>
        <fullName evidence="3">GAF and ANTAR domain-containing protein</fullName>
    </submittedName>
</protein>
<organism evidence="3 4">
    <name type="scientific">Geodermatophilus maliterrae</name>
    <dbReference type="NCBI Taxonomy" id="3162531"/>
    <lineage>
        <taxon>Bacteria</taxon>
        <taxon>Bacillati</taxon>
        <taxon>Actinomycetota</taxon>
        <taxon>Actinomycetes</taxon>
        <taxon>Geodermatophilales</taxon>
        <taxon>Geodermatophilaceae</taxon>
        <taxon>Geodermatophilus</taxon>
    </lineage>
</organism>
<dbReference type="Proteomes" id="UP001560045">
    <property type="component" value="Unassembled WGS sequence"/>
</dbReference>
<proteinExistence type="predicted"/>
<evidence type="ECO:0000256" key="1">
    <source>
        <dbReference type="SAM" id="MobiDB-lite"/>
    </source>
</evidence>
<dbReference type="SUPFAM" id="SSF55781">
    <property type="entry name" value="GAF domain-like"/>
    <property type="match status" value="1"/>
</dbReference>
<evidence type="ECO:0000313" key="4">
    <source>
        <dbReference type="Proteomes" id="UP001560045"/>
    </source>
</evidence>
<comment type="caution">
    <text evidence="3">The sequence shown here is derived from an EMBL/GenBank/DDBJ whole genome shotgun (WGS) entry which is preliminary data.</text>
</comment>
<dbReference type="EMBL" id="JBFNXQ010000006">
    <property type="protein sequence ID" value="MEX5717430.1"/>
    <property type="molecule type" value="Genomic_DNA"/>
</dbReference>
<gene>
    <name evidence="3" type="ORF">ABQ292_03490</name>
</gene>
<reference evidence="3 4" key="1">
    <citation type="submission" date="2024-06" db="EMBL/GenBank/DDBJ databases">
        <title>Draft genome sequence of Geodermatophilus badlandi, a novel member of the Geodermatophilaceae isolated from badland sedimentary rocks in the Red desert, Wyoming, USA.</title>
        <authorList>
            <person name="Ben Tekaya S."/>
            <person name="Nouioui I."/>
            <person name="Flores G.M."/>
            <person name="Shaal M.N."/>
            <person name="Bredoire F."/>
            <person name="Basile F."/>
            <person name="Van Diepen L."/>
            <person name="Ward N.L."/>
        </authorList>
    </citation>
    <scope>NUCLEOTIDE SEQUENCE [LARGE SCALE GENOMIC DNA]</scope>
    <source>
        <strain evidence="3 4">WL48A</strain>
    </source>
</reference>